<evidence type="ECO:0000313" key="3">
    <source>
        <dbReference type="Proteomes" id="UP001596105"/>
    </source>
</evidence>
<organism evidence="2 3">
    <name type="scientific">Cohnella suwonensis</name>
    <dbReference type="NCBI Taxonomy" id="696072"/>
    <lineage>
        <taxon>Bacteria</taxon>
        <taxon>Bacillati</taxon>
        <taxon>Bacillota</taxon>
        <taxon>Bacilli</taxon>
        <taxon>Bacillales</taxon>
        <taxon>Paenibacillaceae</taxon>
        <taxon>Cohnella</taxon>
    </lineage>
</organism>
<proteinExistence type="predicted"/>
<gene>
    <name evidence="2" type="ORF">ACFPPD_06715</name>
</gene>
<dbReference type="EMBL" id="JBHSMH010000011">
    <property type="protein sequence ID" value="MFC5468406.1"/>
    <property type="molecule type" value="Genomic_DNA"/>
</dbReference>
<protein>
    <recommendedName>
        <fullName evidence="4">Copper amine oxidase-like N-terminal domain-containing protein</fullName>
    </recommendedName>
</protein>
<evidence type="ECO:0000313" key="2">
    <source>
        <dbReference type="EMBL" id="MFC5468406.1"/>
    </source>
</evidence>
<comment type="caution">
    <text evidence="2">The sequence shown here is derived from an EMBL/GenBank/DDBJ whole genome shotgun (WGS) entry which is preliminary data.</text>
</comment>
<evidence type="ECO:0008006" key="4">
    <source>
        <dbReference type="Google" id="ProtNLM"/>
    </source>
</evidence>
<reference evidence="3" key="1">
    <citation type="journal article" date="2019" name="Int. J. Syst. Evol. Microbiol.">
        <title>The Global Catalogue of Microorganisms (GCM) 10K type strain sequencing project: providing services to taxonomists for standard genome sequencing and annotation.</title>
        <authorList>
            <consortium name="The Broad Institute Genomics Platform"/>
            <consortium name="The Broad Institute Genome Sequencing Center for Infectious Disease"/>
            <person name="Wu L."/>
            <person name="Ma J."/>
        </authorList>
    </citation>
    <scope>NUCLEOTIDE SEQUENCE [LARGE SCALE GENOMIC DNA]</scope>
    <source>
        <strain evidence="3">CCUG 57113</strain>
    </source>
</reference>
<evidence type="ECO:0000256" key="1">
    <source>
        <dbReference type="SAM" id="Coils"/>
    </source>
</evidence>
<dbReference type="RefSeq" id="WP_209748620.1">
    <property type="nucleotide sequence ID" value="NZ_JBHSMH010000011.1"/>
</dbReference>
<keyword evidence="1" id="KW-0175">Coiled coil</keyword>
<keyword evidence="3" id="KW-1185">Reference proteome</keyword>
<name>A0ABW0LV35_9BACL</name>
<sequence>MRKYIVGFVAGLIVASALPAYGAVSSLIGKKVTKEIQVKMDSETIGTAIVVEGRSYLPVRSLSDALDLTVQVNAGGVNLVTENIAKELEIKKTGRANVVIFRDKSLVKVNDLQKYIVDLDTRLENEKTLFASMGADDPKRSTQAEIITSLEQEKEKNDQKLVELKSELDKFNKMIEERDAEIAELEARLQAQ</sequence>
<dbReference type="Proteomes" id="UP001596105">
    <property type="component" value="Unassembled WGS sequence"/>
</dbReference>
<feature type="coiled-coil region" evidence="1">
    <location>
        <begin position="147"/>
        <end position="188"/>
    </location>
</feature>
<accession>A0ABW0LV35</accession>